<sequence length="29" mass="3116">MAEQKAKHAANAAKKAEKSADTKETSLKE</sequence>
<dbReference type="Proteomes" id="UP000014252">
    <property type="component" value="Unassembled WGS sequence"/>
</dbReference>
<name>A0A8E0MEX8_LACPA</name>
<feature type="non-terminal residue" evidence="2">
    <location>
        <position position="29"/>
    </location>
</feature>
<accession>A0A8E0MEX8</accession>
<reference evidence="2 3" key="1">
    <citation type="journal article" date="2013" name="PLoS ONE">
        <title>Lactobacillus paracasei comparative genomics: towards species pan-genome definition and exploitation of diversity.</title>
        <authorList>
            <person name="Smokvina T."/>
            <person name="Wels M."/>
            <person name="Polka J."/>
            <person name="Chervaux C."/>
            <person name="Brisse S."/>
            <person name="Boekhorst J."/>
            <person name="van Hylckama Vlieg J.E."/>
            <person name="Siezen R.J."/>
        </authorList>
    </citation>
    <scope>NUCLEOTIDE SEQUENCE [LARGE SCALE GENOMIC DNA]</scope>
    <source>
        <strain evidence="2 3">Lpp71</strain>
    </source>
</reference>
<organism evidence="2 3">
    <name type="scientific">Lacticaseibacillus paracasei subsp. paracasei Lpp71</name>
    <dbReference type="NCBI Taxonomy" id="1256207"/>
    <lineage>
        <taxon>Bacteria</taxon>
        <taxon>Bacillati</taxon>
        <taxon>Bacillota</taxon>
        <taxon>Bacilli</taxon>
        <taxon>Lactobacillales</taxon>
        <taxon>Lactobacillaceae</taxon>
        <taxon>Lacticaseibacillus</taxon>
    </lineage>
</organism>
<feature type="region of interest" description="Disordered" evidence="1">
    <location>
        <begin position="1"/>
        <end position="29"/>
    </location>
</feature>
<proteinExistence type="predicted"/>
<evidence type="ECO:0000313" key="3">
    <source>
        <dbReference type="Proteomes" id="UP000014252"/>
    </source>
</evidence>
<gene>
    <name evidence="2" type="ORF">Lpp71_06842</name>
</gene>
<feature type="compositionally biased region" description="Basic and acidic residues" evidence="1">
    <location>
        <begin position="14"/>
        <end position="29"/>
    </location>
</feature>
<dbReference type="AlphaFoldDB" id="A0A8E0MEX8"/>
<protein>
    <submittedName>
        <fullName evidence="2">Protein grpE</fullName>
    </submittedName>
</protein>
<comment type="caution">
    <text evidence="2">The sequence shown here is derived from an EMBL/GenBank/DDBJ whole genome shotgun (WGS) entry which is preliminary data.</text>
</comment>
<dbReference type="EMBL" id="ANKD01000319">
    <property type="protein sequence ID" value="EPC74815.1"/>
    <property type="molecule type" value="Genomic_DNA"/>
</dbReference>
<evidence type="ECO:0000256" key="1">
    <source>
        <dbReference type="SAM" id="MobiDB-lite"/>
    </source>
</evidence>
<evidence type="ECO:0000313" key="2">
    <source>
        <dbReference type="EMBL" id="EPC74815.1"/>
    </source>
</evidence>